<feature type="region of interest" description="Disordered" evidence="13">
    <location>
        <begin position="1"/>
        <end position="45"/>
    </location>
</feature>
<evidence type="ECO:0000256" key="7">
    <source>
        <dbReference type="ARBA" id="ARBA00053401"/>
    </source>
</evidence>
<dbReference type="PANTHER" id="PTHR21237">
    <property type="entry name" value="GRPE PROTEIN"/>
    <property type="match status" value="1"/>
</dbReference>
<comment type="similarity">
    <text evidence="2 10 12">Belongs to the GrpE family.</text>
</comment>
<dbReference type="GO" id="GO:0051082">
    <property type="term" value="F:unfolded protein binding"/>
    <property type="evidence" value="ECO:0007669"/>
    <property type="project" value="TreeGrafter"/>
</dbReference>
<dbReference type="Gene3D" id="3.90.20.20">
    <property type="match status" value="1"/>
</dbReference>
<comment type="caution">
    <text evidence="14">The sequence shown here is derived from an EMBL/GenBank/DDBJ whole genome shotgun (WGS) entry which is preliminary data.</text>
</comment>
<evidence type="ECO:0000256" key="13">
    <source>
        <dbReference type="SAM" id="MobiDB-lite"/>
    </source>
</evidence>
<proteinExistence type="inferred from homology"/>
<comment type="subunit">
    <text evidence="3 10">Homodimer.</text>
</comment>
<reference evidence="14" key="1">
    <citation type="submission" date="2020-08" db="EMBL/GenBank/DDBJ databases">
        <title>Genome public.</title>
        <authorList>
            <person name="Liu C."/>
            <person name="Sun Q."/>
        </authorList>
    </citation>
    <scope>NUCLEOTIDE SEQUENCE</scope>
    <source>
        <strain evidence="14">NSJ-50</strain>
    </source>
</reference>
<keyword evidence="15" id="KW-1185">Reference proteome</keyword>
<protein>
    <recommendedName>
        <fullName evidence="8 10">Protein GrpE</fullName>
    </recommendedName>
    <alternativeName>
        <fullName evidence="9 10">HSP-70 cofactor</fullName>
    </alternativeName>
</protein>
<sequence>MLADKEKKNLKDEELKAEENAENAENSEANEPAPEPETNELEKAKEEINALNDKYLRLCAEYDNFKKRTAREKEAIYIDAAADAIKELLPVMDNLERAIGSISDKESDIYKGVEMVYKQTEEIFKKLGVCETKAVGEEFNPELHNAVMHIEDENVTENTVVEEFQKGYTYKDKVLRYSMVKVAN</sequence>
<dbReference type="CDD" id="cd00446">
    <property type="entry name" value="GrpE"/>
    <property type="match status" value="1"/>
</dbReference>
<keyword evidence="5 10" id="KW-0346">Stress response</keyword>
<evidence type="ECO:0000313" key="15">
    <source>
        <dbReference type="Proteomes" id="UP000647416"/>
    </source>
</evidence>
<dbReference type="GO" id="GO:0000774">
    <property type="term" value="F:adenyl-nucleotide exchange factor activity"/>
    <property type="evidence" value="ECO:0007669"/>
    <property type="project" value="InterPro"/>
</dbReference>
<evidence type="ECO:0000256" key="12">
    <source>
        <dbReference type="RuleBase" id="RU004478"/>
    </source>
</evidence>
<dbReference type="InterPro" id="IPR009012">
    <property type="entry name" value="GrpE_head"/>
</dbReference>
<feature type="compositionally biased region" description="Basic and acidic residues" evidence="13">
    <location>
        <begin position="1"/>
        <end position="19"/>
    </location>
</feature>
<dbReference type="EMBL" id="JACRTE010000009">
    <property type="protein sequence ID" value="MBC8596837.1"/>
    <property type="molecule type" value="Genomic_DNA"/>
</dbReference>
<dbReference type="PANTHER" id="PTHR21237:SF23">
    <property type="entry name" value="GRPE PROTEIN HOMOLOG, MITOCHONDRIAL"/>
    <property type="match status" value="1"/>
</dbReference>
<dbReference type="InterPro" id="IPR013805">
    <property type="entry name" value="GrpE_CC"/>
</dbReference>
<dbReference type="PROSITE" id="PS01071">
    <property type="entry name" value="GRPE"/>
    <property type="match status" value="1"/>
</dbReference>
<dbReference type="FunFam" id="2.30.22.10:FF:000001">
    <property type="entry name" value="Protein GrpE"/>
    <property type="match status" value="1"/>
</dbReference>
<dbReference type="AlphaFoldDB" id="A0A926FCQ3"/>
<dbReference type="Pfam" id="PF01025">
    <property type="entry name" value="GrpE"/>
    <property type="match status" value="1"/>
</dbReference>
<evidence type="ECO:0000256" key="9">
    <source>
        <dbReference type="ARBA" id="ARBA00076414"/>
    </source>
</evidence>
<evidence type="ECO:0000256" key="1">
    <source>
        <dbReference type="ARBA" id="ARBA00004496"/>
    </source>
</evidence>
<accession>A0A926FCQ3</accession>
<feature type="compositionally biased region" description="Low complexity" evidence="13">
    <location>
        <begin position="23"/>
        <end position="32"/>
    </location>
</feature>
<dbReference type="NCBIfam" id="NF010738">
    <property type="entry name" value="PRK14140.1"/>
    <property type="match status" value="1"/>
</dbReference>
<dbReference type="InterPro" id="IPR000740">
    <property type="entry name" value="GrpE"/>
</dbReference>
<name>A0A926FCQ3_9FIRM</name>
<keyword evidence="4 10" id="KW-0963">Cytoplasm</keyword>
<evidence type="ECO:0000256" key="6">
    <source>
        <dbReference type="ARBA" id="ARBA00023186"/>
    </source>
</evidence>
<dbReference type="Proteomes" id="UP000647416">
    <property type="component" value="Unassembled WGS sequence"/>
</dbReference>
<dbReference type="SUPFAM" id="SSF51064">
    <property type="entry name" value="Head domain of nucleotide exchange factor GrpE"/>
    <property type="match status" value="1"/>
</dbReference>
<dbReference type="HAMAP" id="MF_01151">
    <property type="entry name" value="GrpE"/>
    <property type="match status" value="1"/>
</dbReference>
<evidence type="ECO:0000256" key="8">
    <source>
        <dbReference type="ARBA" id="ARBA00072274"/>
    </source>
</evidence>
<evidence type="ECO:0000256" key="2">
    <source>
        <dbReference type="ARBA" id="ARBA00009054"/>
    </source>
</evidence>
<dbReference type="GO" id="GO:0051087">
    <property type="term" value="F:protein-folding chaperone binding"/>
    <property type="evidence" value="ECO:0007669"/>
    <property type="project" value="InterPro"/>
</dbReference>
<dbReference type="SUPFAM" id="SSF58014">
    <property type="entry name" value="Coiled-coil domain of nucleotide exchange factor GrpE"/>
    <property type="match status" value="1"/>
</dbReference>
<evidence type="ECO:0000256" key="3">
    <source>
        <dbReference type="ARBA" id="ARBA00011738"/>
    </source>
</evidence>
<evidence type="ECO:0000256" key="5">
    <source>
        <dbReference type="ARBA" id="ARBA00023016"/>
    </source>
</evidence>
<dbReference type="Gene3D" id="2.30.22.10">
    <property type="entry name" value="Head domain of nucleotide exchange factor GrpE"/>
    <property type="match status" value="1"/>
</dbReference>
<dbReference type="NCBIfam" id="NF010757">
    <property type="entry name" value="PRK14160.1"/>
    <property type="match status" value="1"/>
</dbReference>
<dbReference type="GO" id="GO:0005737">
    <property type="term" value="C:cytoplasm"/>
    <property type="evidence" value="ECO:0007669"/>
    <property type="project" value="UniProtKB-SubCell"/>
</dbReference>
<dbReference type="GO" id="GO:0042803">
    <property type="term" value="F:protein homodimerization activity"/>
    <property type="evidence" value="ECO:0007669"/>
    <property type="project" value="InterPro"/>
</dbReference>
<evidence type="ECO:0000256" key="11">
    <source>
        <dbReference type="RuleBase" id="RU000639"/>
    </source>
</evidence>
<organism evidence="14 15">
    <name type="scientific">Qingrenia yutianensis</name>
    <dbReference type="NCBI Taxonomy" id="2763676"/>
    <lineage>
        <taxon>Bacteria</taxon>
        <taxon>Bacillati</taxon>
        <taxon>Bacillota</taxon>
        <taxon>Clostridia</taxon>
        <taxon>Eubacteriales</taxon>
        <taxon>Oscillospiraceae</taxon>
        <taxon>Qingrenia</taxon>
    </lineage>
</organism>
<dbReference type="PRINTS" id="PR00773">
    <property type="entry name" value="GRPEPROTEIN"/>
</dbReference>
<evidence type="ECO:0000313" key="14">
    <source>
        <dbReference type="EMBL" id="MBC8596837.1"/>
    </source>
</evidence>
<comment type="subcellular location">
    <subcellularLocation>
        <location evidence="1 10">Cytoplasm</location>
    </subcellularLocation>
</comment>
<dbReference type="GO" id="GO:0006457">
    <property type="term" value="P:protein folding"/>
    <property type="evidence" value="ECO:0007669"/>
    <property type="project" value="InterPro"/>
</dbReference>
<evidence type="ECO:0000256" key="4">
    <source>
        <dbReference type="ARBA" id="ARBA00022490"/>
    </source>
</evidence>
<evidence type="ECO:0000256" key="10">
    <source>
        <dbReference type="HAMAP-Rule" id="MF_01151"/>
    </source>
</evidence>
<comment type="function">
    <text evidence="7 10 11">Participates actively in the response to hyperosmotic and heat shock by preventing the aggregation of stress-denatured proteins, in association with DnaK and GrpE. It is the nucleotide exchange factor for DnaK and may function as a thermosensor. Unfolded proteins bind initially to DnaJ; upon interaction with the DnaJ-bound protein, DnaK hydrolyzes its bound ATP, resulting in the formation of a stable complex. GrpE releases ADP from DnaK; ATP binding to DnaK triggers the release of the substrate protein, thus completing the reaction cycle. Several rounds of ATP-dependent interactions between DnaJ, DnaK and GrpE are required for fully efficient folding.</text>
</comment>
<keyword evidence="6 10" id="KW-0143">Chaperone</keyword>
<gene>
    <name evidence="10 14" type="primary">grpE</name>
    <name evidence="14" type="ORF">H8706_08150</name>
</gene>